<dbReference type="EMBL" id="JADCUA010000052">
    <property type="protein sequence ID" value="KAH9828629.1"/>
    <property type="molecule type" value="Genomic_DNA"/>
</dbReference>
<dbReference type="PANTHER" id="PTHR38248:SF2">
    <property type="entry name" value="FUNK1 11"/>
    <property type="match status" value="1"/>
</dbReference>
<evidence type="ECO:0000259" key="2">
    <source>
        <dbReference type="Pfam" id="PF17667"/>
    </source>
</evidence>
<dbReference type="InterPro" id="IPR040976">
    <property type="entry name" value="Pkinase_fungal"/>
</dbReference>
<dbReference type="PANTHER" id="PTHR38248">
    <property type="entry name" value="FUNK1 6"/>
    <property type="match status" value="1"/>
</dbReference>
<dbReference type="Pfam" id="PF17667">
    <property type="entry name" value="Pkinase_fungal"/>
    <property type="match status" value="2"/>
</dbReference>
<feature type="domain" description="Fungal-type protein kinase" evidence="2">
    <location>
        <begin position="20"/>
        <end position="112"/>
    </location>
</feature>
<name>A0ABQ8JXJ1_9APHY</name>
<protein>
    <recommendedName>
        <fullName evidence="2">Fungal-type protein kinase domain-containing protein</fullName>
    </recommendedName>
</protein>
<reference evidence="3 4" key="1">
    <citation type="journal article" date="2021" name="Environ. Microbiol.">
        <title>Gene family expansions and transcriptome signatures uncover fungal adaptations to wood decay.</title>
        <authorList>
            <person name="Hage H."/>
            <person name="Miyauchi S."/>
            <person name="Viragh M."/>
            <person name="Drula E."/>
            <person name="Min B."/>
            <person name="Chaduli D."/>
            <person name="Navarro D."/>
            <person name="Favel A."/>
            <person name="Norest M."/>
            <person name="Lesage-Meessen L."/>
            <person name="Balint B."/>
            <person name="Merenyi Z."/>
            <person name="de Eugenio L."/>
            <person name="Morin E."/>
            <person name="Martinez A.T."/>
            <person name="Baldrian P."/>
            <person name="Stursova M."/>
            <person name="Martinez M.J."/>
            <person name="Novotny C."/>
            <person name="Magnuson J.K."/>
            <person name="Spatafora J.W."/>
            <person name="Maurice S."/>
            <person name="Pangilinan J."/>
            <person name="Andreopoulos W."/>
            <person name="LaButti K."/>
            <person name="Hundley H."/>
            <person name="Na H."/>
            <person name="Kuo A."/>
            <person name="Barry K."/>
            <person name="Lipzen A."/>
            <person name="Henrissat B."/>
            <person name="Riley R."/>
            <person name="Ahrendt S."/>
            <person name="Nagy L.G."/>
            <person name="Grigoriev I.V."/>
            <person name="Martin F."/>
            <person name="Rosso M.N."/>
        </authorList>
    </citation>
    <scope>NUCLEOTIDE SEQUENCE [LARGE SCALE GENOMIC DNA]</scope>
    <source>
        <strain evidence="3 4">CIRM-BRFM 1785</strain>
    </source>
</reference>
<dbReference type="Proteomes" id="UP000814176">
    <property type="component" value="Unassembled WGS sequence"/>
</dbReference>
<dbReference type="RefSeq" id="XP_047772300.1">
    <property type="nucleotide sequence ID" value="XM_047929181.1"/>
</dbReference>
<keyword evidence="4" id="KW-1185">Reference proteome</keyword>
<gene>
    <name evidence="3" type="ORF">C8Q71DRAFT_912221</name>
</gene>
<proteinExistence type="predicted"/>
<feature type="domain" description="Fungal-type protein kinase" evidence="2">
    <location>
        <begin position="159"/>
        <end position="201"/>
    </location>
</feature>
<organism evidence="3 4">
    <name type="scientific">Rhodofomes roseus</name>
    <dbReference type="NCBI Taxonomy" id="34475"/>
    <lineage>
        <taxon>Eukaryota</taxon>
        <taxon>Fungi</taxon>
        <taxon>Dikarya</taxon>
        <taxon>Basidiomycota</taxon>
        <taxon>Agaricomycotina</taxon>
        <taxon>Agaricomycetes</taxon>
        <taxon>Polyporales</taxon>
        <taxon>Rhodofomes</taxon>
    </lineage>
</organism>
<comment type="caution">
    <text evidence="3">The sequence shown here is derived from an EMBL/GenBank/DDBJ whole genome shotgun (WGS) entry which is preliminary data.</text>
</comment>
<evidence type="ECO:0000313" key="4">
    <source>
        <dbReference type="Proteomes" id="UP000814176"/>
    </source>
</evidence>
<sequence length="324" mass="37116">MAVPTAHHAAGNSAEYGLPRVPRTLMIREYEPLETIGSASRFHCVFVDAVRAHHLVYEKYQMLHRNIELNSIMWYERDGRVVGVLCDWDLAEDQGSGGSRTNRRAGDNAAMAWPLDWKENSVAKATTTELRATAEDQATEQPPKLEGAAPSNVATDSQRVVKPRYRTGTGPFMAMDLLRVSDPPIHKYRHDLESFFYAYIYFAATYNPDEQAFGYIKDWQCASLVEIGHNKHDFLSDEDVRRDVVKQAHDTLKPLLVENTPLMNLLYEFNDIEHDWSSLKNLRNNRATSERKRAKIESLEMEREEKMSFSIFMKILGVSEEESV</sequence>
<evidence type="ECO:0000256" key="1">
    <source>
        <dbReference type="SAM" id="MobiDB-lite"/>
    </source>
</evidence>
<accession>A0ABQ8JXJ1</accession>
<dbReference type="GeneID" id="72009913"/>
<evidence type="ECO:0000313" key="3">
    <source>
        <dbReference type="EMBL" id="KAH9828629.1"/>
    </source>
</evidence>
<feature type="region of interest" description="Disordered" evidence="1">
    <location>
        <begin position="133"/>
        <end position="158"/>
    </location>
</feature>